<sequence>MSIEHGSEDLVTTQERTKIVRDEGCGVALATRKPWLQHRRKPPSRHCQQRRLRGSGFAVLLQSVGRDDVPSMALLLSRQ</sequence>
<dbReference type="Proteomes" id="UP001187192">
    <property type="component" value="Unassembled WGS sequence"/>
</dbReference>
<evidence type="ECO:0000313" key="2">
    <source>
        <dbReference type="Proteomes" id="UP001187192"/>
    </source>
</evidence>
<gene>
    <name evidence="1" type="ORF">TIFTF001_015388</name>
</gene>
<reference evidence="1" key="1">
    <citation type="submission" date="2023-07" db="EMBL/GenBank/DDBJ databases">
        <title>draft genome sequence of fig (Ficus carica).</title>
        <authorList>
            <person name="Takahashi T."/>
            <person name="Nishimura K."/>
        </authorList>
    </citation>
    <scope>NUCLEOTIDE SEQUENCE</scope>
</reference>
<accession>A0AA88D7U2</accession>
<proteinExistence type="predicted"/>
<organism evidence="1 2">
    <name type="scientific">Ficus carica</name>
    <name type="common">Common fig</name>
    <dbReference type="NCBI Taxonomy" id="3494"/>
    <lineage>
        <taxon>Eukaryota</taxon>
        <taxon>Viridiplantae</taxon>
        <taxon>Streptophyta</taxon>
        <taxon>Embryophyta</taxon>
        <taxon>Tracheophyta</taxon>
        <taxon>Spermatophyta</taxon>
        <taxon>Magnoliopsida</taxon>
        <taxon>eudicotyledons</taxon>
        <taxon>Gunneridae</taxon>
        <taxon>Pentapetalae</taxon>
        <taxon>rosids</taxon>
        <taxon>fabids</taxon>
        <taxon>Rosales</taxon>
        <taxon>Moraceae</taxon>
        <taxon>Ficeae</taxon>
        <taxon>Ficus</taxon>
    </lineage>
</organism>
<dbReference type="EMBL" id="BTGU01000022">
    <property type="protein sequence ID" value="GMN46196.1"/>
    <property type="molecule type" value="Genomic_DNA"/>
</dbReference>
<keyword evidence="2" id="KW-1185">Reference proteome</keyword>
<comment type="caution">
    <text evidence="1">The sequence shown here is derived from an EMBL/GenBank/DDBJ whole genome shotgun (WGS) entry which is preliminary data.</text>
</comment>
<evidence type="ECO:0000313" key="1">
    <source>
        <dbReference type="EMBL" id="GMN46196.1"/>
    </source>
</evidence>
<name>A0AA88D7U2_FICCA</name>
<protein>
    <submittedName>
        <fullName evidence="1">Uncharacterized protein</fullName>
    </submittedName>
</protein>
<dbReference type="AlphaFoldDB" id="A0AA88D7U2"/>